<dbReference type="OrthoDB" id="2836917at2"/>
<evidence type="ECO:0000313" key="3">
    <source>
        <dbReference type="Proteomes" id="UP000190105"/>
    </source>
</evidence>
<proteinExistence type="predicted"/>
<dbReference type="Proteomes" id="UP000190105">
    <property type="component" value="Unassembled WGS sequence"/>
</dbReference>
<dbReference type="InterPro" id="IPR058365">
    <property type="entry name" value="DUF8052"/>
</dbReference>
<evidence type="ECO:0000259" key="1">
    <source>
        <dbReference type="Pfam" id="PF26226"/>
    </source>
</evidence>
<dbReference type="Pfam" id="PF26226">
    <property type="entry name" value="DUF8052"/>
    <property type="match status" value="1"/>
</dbReference>
<reference evidence="3" key="1">
    <citation type="submission" date="2017-02" db="EMBL/GenBank/DDBJ databases">
        <authorList>
            <person name="Varghese N."/>
            <person name="Submissions S."/>
        </authorList>
    </citation>
    <scope>NUCLEOTIDE SEQUENCE [LARGE SCALE GENOMIC DNA]</scope>
    <source>
        <strain evidence="3">USBA 833</strain>
    </source>
</reference>
<accession>A0A1T4WPQ7</accession>
<evidence type="ECO:0000313" key="2">
    <source>
        <dbReference type="EMBL" id="SKA79344.1"/>
    </source>
</evidence>
<dbReference type="EMBL" id="FUYH01000003">
    <property type="protein sequence ID" value="SKA79344.1"/>
    <property type="molecule type" value="Genomic_DNA"/>
</dbReference>
<gene>
    <name evidence="2" type="ORF">SAMN05443428_10339</name>
</gene>
<dbReference type="STRING" id="1147123.SAMN05443428_10339"/>
<dbReference type="RefSeq" id="WP_078695509.1">
    <property type="nucleotide sequence ID" value="NZ_FUYH01000003.1"/>
</dbReference>
<keyword evidence="3" id="KW-1185">Reference proteome</keyword>
<feature type="domain" description="DUF8052" evidence="1">
    <location>
        <begin position="4"/>
        <end position="163"/>
    </location>
</feature>
<name>A0A1T4WPQ7_9CLOT</name>
<dbReference type="AlphaFoldDB" id="A0A1T4WPQ7"/>
<sequence length="166" mass="19596">MDCNLYLENLEKKFNQYFTIEKNIFIKGIEINIFAKYFEKTGRTLITQRDVIDAFENYEYCFIKTYENISLREIIEFEEFLKHAAQIYVKPHSEHMCTHVTGIMVSKGIINDECIKEINKFKYSKSFKFMLHGWCDVRLIVADLFSDAVITNKAGKSVKKVYEVTP</sequence>
<protein>
    <recommendedName>
        <fullName evidence="1">DUF8052 domain-containing protein</fullName>
    </recommendedName>
</protein>
<organism evidence="2 3">
    <name type="scientific">Caloramator quimbayensis</name>
    <dbReference type="NCBI Taxonomy" id="1147123"/>
    <lineage>
        <taxon>Bacteria</taxon>
        <taxon>Bacillati</taxon>
        <taxon>Bacillota</taxon>
        <taxon>Clostridia</taxon>
        <taxon>Eubacteriales</taxon>
        <taxon>Clostridiaceae</taxon>
        <taxon>Caloramator</taxon>
    </lineage>
</organism>